<reference evidence="1 2" key="2">
    <citation type="submission" date="2023-06" db="EMBL/GenBank/DDBJ databases">
        <title>Complete Genome Sequence of Flavobacterium keumense K3R-10.</title>
        <authorList>
            <person name="Jeong H."/>
            <person name="Jhang S.Y."/>
            <person name="Kim J.N."/>
        </authorList>
    </citation>
    <scope>NUCLEOTIDE SEQUENCE [LARGE SCALE GENOMIC DNA]</scope>
    <source>
        <strain evidence="1 2">K3R-10</strain>
    </source>
</reference>
<name>A0ABY8N2A4_9FLAO</name>
<gene>
    <name evidence="1" type="ORF">MG292_06665</name>
</gene>
<dbReference type="EMBL" id="CP092332">
    <property type="protein sequence ID" value="WGK93780.1"/>
    <property type="molecule type" value="Genomic_DNA"/>
</dbReference>
<sequence length="111" mass="12906">MNVTNKITHAIIANQIALNHNEAIKHTPYYKRGLKHRINQLLPELIKTEKDYDEFFNKIEDSTSEVYAVYDNFLKAIASVPIWECKNLTMVIEAYNKNPKAIEKTINTILK</sequence>
<dbReference type="Proteomes" id="UP001232117">
    <property type="component" value="Chromosome"/>
</dbReference>
<dbReference type="RefSeq" id="WP_264533491.1">
    <property type="nucleotide sequence ID" value="NZ_CP092332.1"/>
</dbReference>
<evidence type="ECO:0000313" key="2">
    <source>
        <dbReference type="Proteomes" id="UP001232117"/>
    </source>
</evidence>
<accession>A0ABY8N2A4</accession>
<reference evidence="1 2" key="1">
    <citation type="submission" date="2022-02" db="EMBL/GenBank/DDBJ databases">
        <authorList>
            <person name="Cha I.-T."/>
            <person name="Lee K.-E."/>
            <person name="Park S.-J."/>
        </authorList>
    </citation>
    <scope>NUCLEOTIDE SEQUENCE [LARGE SCALE GENOMIC DNA]</scope>
    <source>
        <strain evidence="1 2">K3R-10</strain>
    </source>
</reference>
<protein>
    <submittedName>
        <fullName evidence="1">Uncharacterized protein</fullName>
    </submittedName>
</protein>
<proteinExistence type="predicted"/>
<evidence type="ECO:0000313" key="1">
    <source>
        <dbReference type="EMBL" id="WGK93780.1"/>
    </source>
</evidence>
<organism evidence="1 2">
    <name type="scientific">Flavobacterium keumense</name>
    <dbReference type="NCBI Taxonomy" id="1306518"/>
    <lineage>
        <taxon>Bacteria</taxon>
        <taxon>Pseudomonadati</taxon>
        <taxon>Bacteroidota</taxon>
        <taxon>Flavobacteriia</taxon>
        <taxon>Flavobacteriales</taxon>
        <taxon>Flavobacteriaceae</taxon>
        <taxon>Flavobacterium</taxon>
    </lineage>
</organism>
<keyword evidence="2" id="KW-1185">Reference proteome</keyword>